<dbReference type="Proteomes" id="UP001163046">
    <property type="component" value="Unassembled WGS sequence"/>
</dbReference>
<dbReference type="InterPro" id="IPR011989">
    <property type="entry name" value="ARM-like"/>
</dbReference>
<evidence type="ECO:0000313" key="1">
    <source>
        <dbReference type="EMBL" id="KAJ7363513.1"/>
    </source>
</evidence>
<dbReference type="InterPro" id="IPR016024">
    <property type="entry name" value="ARM-type_fold"/>
</dbReference>
<dbReference type="AlphaFoldDB" id="A0A9W9YTY1"/>
<dbReference type="Gene3D" id="1.25.10.10">
    <property type="entry name" value="Leucine-rich Repeat Variant"/>
    <property type="match status" value="1"/>
</dbReference>
<accession>A0A9W9YTY1</accession>
<name>A0A9W9YTY1_9CNID</name>
<comment type="caution">
    <text evidence="1">The sequence shown here is derived from an EMBL/GenBank/DDBJ whole genome shotgun (WGS) entry which is preliminary data.</text>
</comment>
<reference evidence="1" key="1">
    <citation type="submission" date="2023-01" db="EMBL/GenBank/DDBJ databases">
        <title>Genome assembly of the deep-sea coral Lophelia pertusa.</title>
        <authorList>
            <person name="Herrera S."/>
            <person name="Cordes E."/>
        </authorList>
    </citation>
    <scope>NUCLEOTIDE SEQUENCE</scope>
    <source>
        <strain evidence="1">USNM1676648</strain>
        <tissue evidence="1">Polyp</tissue>
    </source>
</reference>
<sequence length="490" mass="54617">MALCQWDFQHLEVIGTKCSCPPEWDEIRGRIPQLKVETRKRIDVRKESPTAEPRIPARSSSAKQLLHVKPPKEKVVTVKVVLPKKKPEVIERNYLCTCDEERSVQSLKDGVGVVEEIEFNELMKVFLKYGEGPRKQSSKTLRNIARGFQGSRILSSDEALQVLKLLDTDNYGLKEGVLLMTSQLCTSTLNVRRFLEKGLLDELINVMLLGGDDNTKKEAVFCLSKVVEKTEHADLWLEVMTISGAEALFGLLTASGPLQHTVLLAIKNLAAHPKMARLLIEYGLESVTQLASCKNANGTYTGNPEIQGLVTHTLTNLISHDSSTVEMFLSKYDDVITNVVDLLQYSPCLQQQESARLLATLAFYKPGLSSLVSHNAVEHLLWAVTCSQCRRVREQASIALKNISANPDKSSAFSALSQVAVKNPIHRMKEVGIPIVQGYFSSSEKNLQRQSTSHFSLTSSHGTLTDRETSLKNAKDYFRVNFTFNISVSK</sequence>
<dbReference type="SUPFAM" id="SSF48371">
    <property type="entry name" value="ARM repeat"/>
    <property type="match status" value="1"/>
</dbReference>
<organism evidence="1 2">
    <name type="scientific">Desmophyllum pertusum</name>
    <dbReference type="NCBI Taxonomy" id="174260"/>
    <lineage>
        <taxon>Eukaryota</taxon>
        <taxon>Metazoa</taxon>
        <taxon>Cnidaria</taxon>
        <taxon>Anthozoa</taxon>
        <taxon>Hexacorallia</taxon>
        <taxon>Scleractinia</taxon>
        <taxon>Caryophylliina</taxon>
        <taxon>Caryophylliidae</taxon>
        <taxon>Desmophyllum</taxon>
    </lineage>
</organism>
<dbReference type="EMBL" id="MU827305">
    <property type="protein sequence ID" value="KAJ7363513.1"/>
    <property type="molecule type" value="Genomic_DNA"/>
</dbReference>
<evidence type="ECO:0000313" key="2">
    <source>
        <dbReference type="Proteomes" id="UP001163046"/>
    </source>
</evidence>
<gene>
    <name evidence="1" type="ORF">OS493_009668</name>
</gene>
<proteinExistence type="predicted"/>
<protein>
    <submittedName>
        <fullName evidence="1">Uncharacterized protein</fullName>
    </submittedName>
</protein>
<dbReference type="OrthoDB" id="5966909at2759"/>
<keyword evidence="2" id="KW-1185">Reference proteome</keyword>